<dbReference type="Proteomes" id="UP001595791">
    <property type="component" value="Unassembled WGS sequence"/>
</dbReference>
<protein>
    <submittedName>
        <fullName evidence="1">TIGR03749 family integrating conjugative element protein</fullName>
    </submittedName>
</protein>
<proteinExistence type="predicted"/>
<dbReference type="EMBL" id="JBHSBU010000001">
    <property type="protein sequence ID" value="MFC4160709.1"/>
    <property type="molecule type" value="Genomic_DNA"/>
</dbReference>
<gene>
    <name evidence="1" type="ORF">ACFOW7_15320</name>
</gene>
<evidence type="ECO:0000313" key="1">
    <source>
        <dbReference type="EMBL" id="MFC4160709.1"/>
    </source>
</evidence>
<name>A0ABV8MTN3_9NEIS</name>
<evidence type="ECO:0000313" key="2">
    <source>
        <dbReference type="Proteomes" id="UP001595791"/>
    </source>
</evidence>
<dbReference type="RefSeq" id="WP_378165831.1">
    <property type="nucleotide sequence ID" value="NZ_JBHSBU010000001.1"/>
</dbReference>
<organism evidence="1 2">
    <name type="scientific">Chitinimonas lacunae</name>
    <dbReference type="NCBI Taxonomy" id="1963018"/>
    <lineage>
        <taxon>Bacteria</taxon>
        <taxon>Pseudomonadati</taxon>
        <taxon>Pseudomonadota</taxon>
        <taxon>Betaproteobacteria</taxon>
        <taxon>Neisseriales</taxon>
        <taxon>Chitinibacteraceae</taxon>
        <taxon>Chitinimonas</taxon>
    </lineage>
</organism>
<dbReference type="Pfam" id="PF11920">
    <property type="entry name" value="DUF3438"/>
    <property type="match status" value="1"/>
</dbReference>
<comment type="caution">
    <text evidence="1">The sequence shown here is derived from an EMBL/GenBank/DDBJ whole genome shotgun (WGS) entry which is preliminary data.</text>
</comment>
<reference evidence="2" key="1">
    <citation type="journal article" date="2019" name="Int. J. Syst. Evol. Microbiol.">
        <title>The Global Catalogue of Microorganisms (GCM) 10K type strain sequencing project: providing services to taxonomists for standard genome sequencing and annotation.</title>
        <authorList>
            <consortium name="The Broad Institute Genomics Platform"/>
            <consortium name="The Broad Institute Genome Sequencing Center for Infectious Disease"/>
            <person name="Wu L."/>
            <person name="Ma J."/>
        </authorList>
    </citation>
    <scope>NUCLEOTIDE SEQUENCE [LARGE SCALE GENOMIC DNA]</scope>
    <source>
        <strain evidence="2">LMG 29894</strain>
    </source>
</reference>
<sequence length="298" mass="32014">MKPATLSALLNLVLVLAALPAHAIELRRWERLPVAVSLHVGQERVVFVDSNVRVGVPAALGNRLRVQSAAGAIYLLASGPIASSRLQVQDVETGALILLDITAMPAKDGQAALEPVRIVQGDAAPTAEEDPVQSVDGERSQPMRRAETPVAVVLTRYAAQSLYAPLRTVEPVAGIQRVNLRRDLALDRLLPTLSIRAHTLAAWQLDDHWVTAIQLTNTSTRWLVLDPRVLQGHFIAATFQHPDLGPVGQSTDTTVLYLITRGHGLAESMLPNLRPFDAGTTLPSSTVAGHAEGAPDEK</sequence>
<dbReference type="InterPro" id="IPR021844">
    <property type="entry name" value="Integr_conj_element_PFL4704"/>
</dbReference>
<keyword evidence="2" id="KW-1185">Reference proteome</keyword>
<accession>A0ABV8MTN3</accession>
<dbReference type="NCBIfam" id="TIGR03749">
    <property type="entry name" value="conj_TIGR03749"/>
    <property type="match status" value="1"/>
</dbReference>